<dbReference type="PANTHER" id="PTHR43827:SF3">
    <property type="entry name" value="NADP-DEPENDENT OXIDOREDUCTASE DOMAIN-CONTAINING PROTEIN"/>
    <property type="match status" value="1"/>
</dbReference>
<evidence type="ECO:0000313" key="6">
    <source>
        <dbReference type="Proteomes" id="UP001212841"/>
    </source>
</evidence>
<dbReference type="AlphaFoldDB" id="A0AAD5S290"/>
<evidence type="ECO:0000256" key="3">
    <source>
        <dbReference type="ARBA" id="ARBA00023002"/>
    </source>
</evidence>
<dbReference type="Proteomes" id="UP001212841">
    <property type="component" value="Unassembled WGS sequence"/>
</dbReference>
<accession>A0AAD5S290</accession>
<dbReference type="PRINTS" id="PR00069">
    <property type="entry name" value="ALDKETRDTASE"/>
</dbReference>
<protein>
    <recommendedName>
        <fullName evidence="4">NADP-dependent oxidoreductase domain-containing protein</fullName>
    </recommendedName>
</protein>
<dbReference type="EMBL" id="JADGJD010001838">
    <property type="protein sequence ID" value="KAJ3037362.1"/>
    <property type="molecule type" value="Genomic_DNA"/>
</dbReference>
<gene>
    <name evidence="5" type="ORF">HK097_003531</name>
</gene>
<dbReference type="InterPro" id="IPR018170">
    <property type="entry name" value="Aldo/ket_reductase_CS"/>
</dbReference>
<evidence type="ECO:0000313" key="5">
    <source>
        <dbReference type="EMBL" id="KAJ3037362.1"/>
    </source>
</evidence>
<sequence>MPVLGLGTYRLKGETCRRVVREAVLEGYRLIDTASVYKNEEDIGIAIAELINGGVVRREELFVTTKISPRDQGTQKAHAAALESLRKLGPAVGYIDLLLIHWPGTAKLPPTHHLNATNRLETYTVLEHLLSTNLTRSIG</sequence>
<keyword evidence="3" id="KW-0560">Oxidoreductase</keyword>
<feature type="domain" description="NADP-dependent oxidoreductase" evidence="4">
    <location>
        <begin position="4"/>
        <end position="139"/>
    </location>
</feature>
<reference evidence="5" key="1">
    <citation type="submission" date="2020-05" db="EMBL/GenBank/DDBJ databases">
        <title>Phylogenomic resolution of chytrid fungi.</title>
        <authorList>
            <person name="Stajich J.E."/>
            <person name="Amses K."/>
            <person name="Simmons R."/>
            <person name="Seto K."/>
            <person name="Myers J."/>
            <person name="Bonds A."/>
            <person name="Quandt C.A."/>
            <person name="Barry K."/>
            <person name="Liu P."/>
            <person name="Grigoriev I."/>
            <person name="Longcore J.E."/>
            <person name="James T.Y."/>
        </authorList>
    </citation>
    <scope>NUCLEOTIDE SEQUENCE</scope>
    <source>
        <strain evidence="5">JEL0318</strain>
    </source>
</reference>
<evidence type="ECO:0000256" key="1">
    <source>
        <dbReference type="ARBA" id="ARBA00007905"/>
    </source>
</evidence>
<name>A0AAD5S290_9FUNG</name>
<dbReference type="InterPro" id="IPR023210">
    <property type="entry name" value="NADP_OxRdtase_dom"/>
</dbReference>
<dbReference type="PANTHER" id="PTHR43827">
    <property type="entry name" value="2,5-DIKETO-D-GLUCONIC ACID REDUCTASE"/>
    <property type="match status" value="1"/>
</dbReference>
<dbReference type="PROSITE" id="PS00798">
    <property type="entry name" value="ALDOKETO_REDUCTASE_1"/>
    <property type="match status" value="1"/>
</dbReference>
<evidence type="ECO:0000259" key="4">
    <source>
        <dbReference type="Pfam" id="PF00248"/>
    </source>
</evidence>
<comment type="caution">
    <text evidence="5">The sequence shown here is derived from an EMBL/GenBank/DDBJ whole genome shotgun (WGS) entry which is preliminary data.</text>
</comment>
<dbReference type="InterPro" id="IPR020471">
    <property type="entry name" value="AKR"/>
</dbReference>
<dbReference type="InterPro" id="IPR036812">
    <property type="entry name" value="NAD(P)_OxRdtase_dom_sf"/>
</dbReference>
<evidence type="ECO:0000256" key="2">
    <source>
        <dbReference type="ARBA" id="ARBA00022857"/>
    </source>
</evidence>
<dbReference type="SUPFAM" id="SSF51430">
    <property type="entry name" value="NAD(P)-linked oxidoreductase"/>
    <property type="match status" value="1"/>
</dbReference>
<dbReference type="Pfam" id="PF00248">
    <property type="entry name" value="Aldo_ket_red"/>
    <property type="match status" value="1"/>
</dbReference>
<dbReference type="GO" id="GO:0016616">
    <property type="term" value="F:oxidoreductase activity, acting on the CH-OH group of donors, NAD or NADP as acceptor"/>
    <property type="evidence" value="ECO:0007669"/>
    <property type="project" value="UniProtKB-ARBA"/>
</dbReference>
<organism evidence="5 6">
    <name type="scientific">Rhizophlyctis rosea</name>
    <dbReference type="NCBI Taxonomy" id="64517"/>
    <lineage>
        <taxon>Eukaryota</taxon>
        <taxon>Fungi</taxon>
        <taxon>Fungi incertae sedis</taxon>
        <taxon>Chytridiomycota</taxon>
        <taxon>Chytridiomycota incertae sedis</taxon>
        <taxon>Chytridiomycetes</taxon>
        <taxon>Rhizophlyctidales</taxon>
        <taxon>Rhizophlyctidaceae</taxon>
        <taxon>Rhizophlyctis</taxon>
    </lineage>
</organism>
<dbReference type="Gene3D" id="3.20.20.100">
    <property type="entry name" value="NADP-dependent oxidoreductase domain"/>
    <property type="match status" value="1"/>
</dbReference>
<feature type="non-terminal residue" evidence="5">
    <location>
        <position position="139"/>
    </location>
</feature>
<keyword evidence="2" id="KW-0521">NADP</keyword>
<proteinExistence type="inferred from homology"/>
<keyword evidence="6" id="KW-1185">Reference proteome</keyword>
<comment type="similarity">
    <text evidence="1">Belongs to the aldo/keto reductase family.</text>
</comment>